<dbReference type="GO" id="GO:0005524">
    <property type="term" value="F:ATP binding"/>
    <property type="evidence" value="ECO:0007669"/>
    <property type="project" value="InterPro"/>
</dbReference>
<dbReference type="InterPro" id="IPR011009">
    <property type="entry name" value="Kinase-like_dom_sf"/>
</dbReference>
<evidence type="ECO:0000256" key="1">
    <source>
        <dbReference type="SAM" id="MobiDB-lite"/>
    </source>
</evidence>
<dbReference type="OrthoDB" id="4062651at2759"/>
<feature type="compositionally biased region" description="Low complexity" evidence="1">
    <location>
        <begin position="469"/>
        <end position="482"/>
    </location>
</feature>
<dbReference type="Gene3D" id="1.10.510.10">
    <property type="entry name" value="Transferase(Phosphotransferase) domain 1"/>
    <property type="match status" value="1"/>
</dbReference>
<dbReference type="SUPFAM" id="SSF56112">
    <property type="entry name" value="Protein kinase-like (PK-like)"/>
    <property type="match status" value="1"/>
</dbReference>
<organism evidence="3 4">
    <name type="scientific">Parascedosporium putredinis</name>
    <dbReference type="NCBI Taxonomy" id="1442378"/>
    <lineage>
        <taxon>Eukaryota</taxon>
        <taxon>Fungi</taxon>
        <taxon>Dikarya</taxon>
        <taxon>Ascomycota</taxon>
        <taxon>Pezizomycotina</taxon>
        <taxon>Sordariomycetes</taxon>
        <taxon>Hypocreomycetidae</taxon>
        <taxon>Microascales</taxon>
        <taxon>Microascaceae</taxon>
        <taxon>Parascedosporium</taxon>
    </lineage>
</organism>
<feature type="domain" description="Protein kinase" evidence="2">
    <location>
        <begin position="101"/>
        <end position="430"/>
    </location>
</feature>
<dbReference type="InterPro" id="IPR053083">
    <property type="entry name" value="TF_kinase-domain_protein"/>
</dbReference>
<dbReference type="PANTHER" id="PTHR44305">
    <property type="entry name" value="SI:DKEY-192D15.2-RELATED"/>
    <property type="match status" value="1"/>
</dbReference>
<accession>A0A9P1H5S2</accession>
<dbReference type="PANTHER" id="PTHR44305:SF24">
    <property type="entry name" value="TYROSINE-PROTEIN KINASE C03B1.5-RELATED"/>
    <property type="match status" value="1"/>
</dbReference>
<evidence type="ECO:0000313" key="4">
    <source>
        <dbReference type="Proteomes" id="UP000838763"/>
    </source>
</evidence>
<feature type="region of interest" description="Disordered" evidence="1">
    <location>
        <begin position="465"/>
        <end position="484"/>
    </location>
</feature>
<dbReference type="PROSITE" id="PS50011">
    <property type="entry name" value="PROTEIN_KINASE_DOM"/>
    <property type="match status" value="1"/>
</dbReference>
<dbReference type="Proteomes" id="UP000838763">
    <property type="component" value="Unassembled WGS sequence"/>
</dbReference>
<name>A0A9P1H5S2_9PEZI</name>
<evidence type="ECO:0000313" key="3">
    <source>
        <dbReference type="EMBL" id="CAI4217282.1"/>
    </source>
</evidence>
<dbReference type="EMBL" id="CALLCH030000016">
    <property type="protein sequence ID" value="CAI4217282.1"/>
    <property type="molecule type" value="Genomic_DNA"/>
</dbReference>
<dbReference type="GO" id="GO:0004672">
    <property type="term" value="F:protein kinase activity"/>
    <property type="evidence" value="ECO:0007669"/>
    <property type="project" value="InterPro"/>
</dbReference>
<dbReference type="AlphaFoldDB" id="A0A9P1H5S2"/>
<dbReference type="InterPro" id="IPR000719">
    <property type="entry name" value="Prot_kinase_dom"/>
</dbReference>
<dbReference type="SMART" id="SM00220">
    <property type="entry name" value="S_TKc"/>
    <property type="match status" value="1"/>
</dbReference>
<comment type="caution">
    <text evidence="3">The sequence shown here is derived from an EMBL/GenBank/DDBJ whole genome shotgun (WGS) entry which is preliminary data.</text>
</comment>
<proteinExistence type="predicted"/>
<protein>
    <recommendedName>
        <fullName evidence="2">Protein kinase domain-containing protein</fullName>
    </recommendedName>
</protein>
<gene>
    <name evidence="3" type="ORF">PPNO1_LOCUS6897</name>
</gene>
<keyword evidence="4" id="KW-1185">Reference proteome</keyword>
<evidence type="ECO:0000259" key="2">
    <source>
        <dbReference type="PROSITE" id="PS50011"/>
    </source>
</evidence>
<reference evidence="3" key="1">
    <citation type="submission" date="2022-11" db="EMBL/GenBank/DDBJ databases">
        <authorList>
            <person name="Scott C."/>
            <person name="Bruce N."/>
        </authorList>
    </citation>
    <scope>NUCLEOTIDE SEQUENCE</scope>
</reference>
<sequence>MAFQWWDPDRIESTVTRGFVSQRLIPQDTERLDKTLAFGDGLTDLTYWDWIDSKGKRIFLILVDLGAANHIFDLIDDSWCDDDLPLGPENAERLSSVAKDGKLWRRFYQRQFAYLLRPLTKGHHVSYSDAEMVPVEVTDRKPILTASSSVDKVALPNEPDMVFWRRRIPIGDGRGELSEDEFFNTVDTARSTENEHMVSYWASYTHRGEGFILFDPASETNLKLFFVAQPTSYRNFTKKERRESVMDWILCLADTVAFLHSRNRSHRYIKPSTVLFNEKSRIFLAQPTRLSPEPLATHSKNSFDRECLSSTPETAAISILRPDYASYKPNAMMSAPNPHLNPQAADIFSLGCIILDLLSFLLKKQSKFASFRAAKHKTPGRGGAVLDSSFHRNLGQVEAWMSLLAREASKKASDSDGAMPSAEDVQHRIYQIVTEHAGIAEPHCVHQYAIHHGIHDHSFRGYRVDSDLSESGPSTPPSGYGPDWVYGGESSMREAYMSDGRQSRSQMHLHLPINGHGHEPKQMQLPIRGMQPVMSPALMSPRMAQNRPIYSGYGAMGLEV</sequence>